<dbReference type="InterPro" id="IPR012337">
    <property type="entry name" value="RNaseH-like_sf"/>
</dbReference>
<proteinExistence type="predicted"/>
<dbReference type="SUPFAM" id="SSF53098">
    <property type="entry name" value="Ribonuclease H-like"/>
    <property type="match status" value="1"/>
</dbReference>
<protein>
    <recommendedName>
        <fullName evidence="1">HAT C-terminal dimerisation domain-containing protein</fullName>
    </recommendedName>
</protein>
<evidence type="ECO:0000313" key="2">
    <source>
        <dbReference type="EMBL" id="CAI6356114.1"/>
    </source>
</evidence>
<reference evidence="2 3" key="1">
    <citation type="submission" date="2023-01" db="EMBL/GenBank/DDBJ databases">
        <authorList>
            <person name="Whitehead M."/>
        </authorList>
    </citation>
    <scope>NUCLEOTIDE SEQUENCE [LARGE SCALE GENOMIC DNA]</scope>
</reference>
<keyword evidence="3" id="KW-1185">Reference proteome</keyword>
<evidence type="ECO:0000313" key="3">
    <source>
        <dbReference type="Proteomes" id="UP001160148"/>
    </source>
</evidence>
<dbReference type="InterPro" id="IPR008906">
    <property type="entry name" value="HATC_C_dom"/>
</dbReference>
<sequence>MLENLKFCRPLSFKIIHSLEKRFNYLFDLSLPKSRCFILASISHPKFKLSWIPPRYMETCKKQFLDECYQMYSIQKPTEAISESDSDLSDGEFYSCLQENNDDSTSFSDGPLDQNNFRSTNVSRVQALNFLNSKKKDLCMLENHPIVKQVFLKFNTTIPSSAPVERLFSGPIQVLTPRRNRLSDKTFEILLCSKSNKNK</sequence>
<dbReference type="GO" id="GO:0046983">
    <property type="term" value="F:protein dimerization activity"/>
    <property type="evidence" value="ECO:0007669"/>
    <property type="project" value="InterPro"/>
</dbReference>
<comment type="caution">
    <text evidence="2">The sequence shown here is derived from an EMBL/GenBank/DDBJ whole genome shotgun (WGS) entry which is preliminary data.</text>
</comment>
<dbReference type="AlphaFoldDB" id="A0AAV0WJS3"/>
<evidence type="ECO:0000259" key="1">
    <source>
        <dbReference type="Pfam" id="PF05699"/>
    </source>
</evidence>
<organism evidence="2 3">
    <name type="scientific">Macrosiphum euphorbiae</name>
    <name type="common">potato aphid</name>
    <dbReference type="NCBI Taxonomy" id="13131"/>
    <lineage>
        <taxon>Eukaryota</taxon>
        <taxon>Metazoa</taxon>
        <taxon>Ecdysozoa</taxon>
        <taxon>Arthropoda</taxon>
        <taxon>Hexapoda</taxon>
        <taxon>Insecta</taxon>
        <taxon>Pterygota</taxon>
        <taxon>Neoptera</taxon>
        <taxon>Paraneoptera</taxon>
        <taxon>Hemiptera</taxon>
        <taxon>Sternorrhyncha</taxon>
        <taxon>Aphidomorpha</taxon>
        <taxon>Aphidoidea</taxon>
        <taxon>Aphididae</taxon>
        <taxon>Macrosiphini</taxon>
        <taxon>Macrosiphum</taxon>
    </lineage>
</organism>
<dbReference type="EMBL" id="CARXXK010000002">
    <property type="protein sequence ID" value="CAI6356114.1"/>
    <property type="molecule type" value="Genomic_DNA"/>
</dbReference>
<gene>
    <name evidence="2" type="ORF">MEUPH1_LOCUS11883</name>
</gene>
<accession>A0AAV0WJS3</accession>
<dbReference type="Pfam" id="PF05699">
    <property type="entry name" value="Dimer_Tnp_hAT"/>
    <property type="match status" value="1"/>
</dbReference>
<name>A0AAV0WJS3_9HEMI</name>
<dbReference type="Proteomes" id="UP001160148">
    <property type="component" value="Unassembled WGS sequence"/>
</dbReference>
<feature type="domain" description="HAT C-terminal dimerisation" evidence="1">
    <location>
        <begin position="143"/>
        <end position="196"/>
    </location>
</feature>